<evidence type="ECO:0000313" key="3">
    <source>
        <dbReference type="Proteomes" id="UP000001363"/>
    </source>
</evidence>
<reference evidence="2 3" key="1">
    <citation type="submission" date="2008-10" db="EMBL/GenBank/DDBJ databases">
        <title>Genome sequence of Bacillus cereus AH820.</title>
        <authorList>
            <person name="Dodson R.J."/>
            <person name="Durkin A.S."/>
            <person name="Rosovitz M.J."/>
            <person name="Rasko D.A."/>
            <person name="Hoffmaster A."/>
            <person name="Ravel J."/>
            <person name="Sutton G."/>
        </authorList>
    </citation>
    <scope>NUCLEOTIDE SEQUENCE [LARGE SCALE GENOMIC DNA]</scope>
    <source>
        <strain evidence="2 3">AH820</strain>
    </source>
</reference>
<keyword evidence="1" id="KW-1133">Transmembrane helix</keyword>
<organism evidence="2 3">
    <name type="scientific">Bacillus cereus (strain AH820)</name>
    <dbReference type="NCBI Taxonomy" id="405535"/>
    <lineage>
        <taxon>Bacteria</taxon>
        <taxon>Bacillati</taxon>
        <taxon>Bacillota</taxon>
        <taxon>Bacilli</taxon>
        <taxon>Bacillales</taxon>
        <taxon>Bacillaceae</taxon>
        <taxon>Bacillus</taxon>
        <taxon>Bacillus cereus group</taxon>
    </lineage>
</organism>
<evidence type="ECO:0000313" key="2">
    <source>
        <dbReference type="EMBL" id="ACK89063.1"/>
    </source>
</evidence>
<accession>B7JQZ5</accession>
<sequence length="43" mass="5440">MKKEEIFMKYWISMIKRKGLIVFYLVFECLYKKMKPFYGFIFT</sequence>
<proteinExistence type="predicted"/>
<dbReference type="EMBL" id="CP001283">
    <property type="protein sequence ID" value="ACK89063.1"/>
    <property type="molecule type" value="Genomic_DNA"/>
</dbReference>
<name>B7JQZ5_BACC0</name>
<feature type="transmembrane region" description="Helical" evidence="1">
    <location>
        <begin position="21"/>
        <end position="41"/>
    </location>
</feature>
<protein>
    <submittedName>
        <fullName evidence="2">Uncharacterized protein</fullName>
    </submittedName>
</protein>
<evidence type="ECO:0000256" key="1">
    <source>
        <dbReference type="SAM" id="Phobius"/>
    </source>
</evidence>
<keyword evidence="1" id="KW-0472">Membrane</keyword>
<gene>
    <name evidence="2" type="ordered locus">BCAH820_4603</name>
</gene>
<dbReference type="HOGENOM" id="CLU_3229134_0_0_9"/>
<dbReference type="Proteomes" id="UP000001363">
    <property type="component" value="Chromosome"/>
</dbReference>
<keyword evidence="1" id="KW-0812">Transmembrane</keyword>
<dbReference type="KEGG" id="bcu:BCAH820_4603"/>
<dbReference type="AlphaFoldDB" id="B7JQZ5"/>